<gene>
    <name evidence="2" type="ORF">PADG_00955</name>
</gene>
<name>C1FYS9_PARBD</name>
<feature type="compositionally biased region" description="Pro residues" evidence="1">
    <location>
        <begin position="67"/>
        <end position="93"/>
    </location>
</feature>
<dbReference type="Proteomes" id="UP000001628">
    <property type="component" value="Unassembled WGS sequence"/>
</dbReference>
<feature type="region of interest" description="Disordered" evidence="1">
    <location>
        <begin position="1"/>
        <end position="26"/>
    </location>
</feature>
<dbReference type="eggNOG" id="ENOG502RQZV">
    <property type="taxonomic scope" value="Eukaryota"/>
</dbReference>
<organism evidence="2 3">
    <name type="scientific">Paracoccidioides brasiliensis (strain Pb18)</name>
    <dbReference type="NCBI Taxonomy" id="502780"/>
    <lineage>
        <taxon>Eukaryota</taxon>
        <taxon>Fungi</taxon>
        <taxon>Dikarya</taxon>
        <taxon>Ascomycota</taxon>
        <taxon>Pezizomycotina</taxon>
        <taxon>Eurotiomycetes</taxon>
        <taxon>Eurotiomycetidae</taxon>
        <taxon>Onygenales</taxon>
        <taxon>Ajellomycetaceae</taxon>
        <taxon>Paracoccidioides</taxon>
    </lineage>
</organism>
<dbReference type="HOGENOM" id="CLU_1156704_0_0_1"/>
<dbReference type="KEGG" id="pbn:PADG_00955"/>
<proteinExistence type="predicted"/>
<feature type="region of interest" description="Disordered" evidence="1">
    <location>
        <begin position="149"/>
        <end position="196"/>
    </location>
</feature>
<keyword evidence="3" id="KW-1185">Reference proteome</keyword>
<dbReference type="EMBL" id="KN275957">
    <property type="protein sequence ID" value="EEH44666.2"/>
    <property type="molecule type" value="Genomic_DNA"/>
</dbReference>
<feature type="region of interest" description="Disordered" evidence="1">
    <location>
        <begin position="53"/>
        <end position="115"/>
    </location>
</feature>
<feature type="compositionally biased region" description="Basic residues" evidence="1">
    <location>
        <begin position="169"/>
        <end position="194"/>
    </location>
</feature>
<dbReference type="AlphaFoldDB" id="C1FYS9"/>
<evidence type="ECO:0000313" key="3">
    <source>
        <dbReference type="Proteomes" id="UP000001628"/>
    </source>
</evidence>
<reference evidence="2 3" key="1">
    <citation type="journal article" date="2011" name="PLoS Genet.">
        <title>Comparative genomic analysis of human fungal pathogens causing paracoccidioidomycosis.</title>
        <authorList>
            <person name="Desjardins C.A."/>
            <person name="Champion M.D."/>
            <person name="Holder J.W."/>
            <person name="Muszewska A."/>
            <person name="Goldberg J."/>
            <person name="Bailao A.M."/>
            <person name="Brigido M.M."/>
            <person name="Ferreira M.E."/>
            <person name="Garcia A.M."/>
            <person name="Grynberg M."/>
            <person name="Gujja S."/>
            <person name="Heiman D.I."/>
            <person name="Henn M.R."/>
            <person name="Kodira C.D."/>
            <person name="Leon-Narvaez H."/>
            <person name="Longo L.V."/>
            <person name="Ma L.J."/>
            <person name="Malavazi I."/>
            <person name="Matsuo A.L."/>
            <person name="Morais F.V."/>
            <person name="Pereira M."/>
            <person name="Rodriguez-Brito S."/>
            <person name="Sakthikumar S."/>
            <person name="Salem-Izacc S.M."/>
            <person name="Sykes S.M."/>
            <person name="Teixeira M.M."/>
            <person name="Vallejo M.C."/>
            <person name="Walter M.E."/>
            <person name="Yandava C."/>
            <person name="Young S."/>
            <person name="Zeng Q."/>
            <person name="Zucker J."/>
            <person name="Felipe M.S."/>
            <person name="Goldman G.H."/>
            <person name="Haas B.J."/>
            <person name="McEwen J.G."/>
            <person name="Nino-Vega G."/>
            <person name="Puccia R."/>
            <person name="San-Blas G."/>
            <person name="Soares C.M."/>
            <person name="Birren B.W."/>
            <person name="Cuomo C.A."/>
        </authorList>
    </citation>
    <scope>NUCLEOTIDE SEQUENCE [LARGE SCALE GENOMIC DNA]</scope>
    <source>
        <strain evidence="2 3">Pb18</strain>
    </source>
</reference>
<accession>C1FYS9</accession>
<dbReference type="GeneID" id="22580714"/>
<evidence type="ECO:0000256" key="1">
    <source>
        <dbReference type="SAM" id="MobiDB-lite"/>
    </source>
</evidence>
<dbReference type="VEuPathDB" id="FungiDB:PADG_00955"/>
<dbReference type="InParanoid" id="C1FYS9"/>
<evidence type="ECO:0000313" key="2">
    <source>
        <dbReference type="EMBL" id="EEH44666.2"/>
    </source>
</evidence>
<feature type="compositionally biased region" description="Polar residues" evidence="1">
    <location>
        <begin position="10"/>
        <end position="23"/>
    </location>
</feature>
<dbReference type="RefSeq" id="XP_010756061.1">
    <property type="nucleotide sequence ID" value="XM_010757759.1"/>
</dbReference>
<protein>
    <submittedName>
        <fullName evidence="2">Uncharacterized protein</fullName>
    </submittedName>
</protein>
<sequence length="240" mass="26617">MSPLRHNNYESHNVQTKPATNFSDRNHSSLKFHRCFQTNNGKSNTYNQPLTYRGEPGPGLGLEPGDPNIPPTTPIPTHPPLQPHLPRPGLPHPPFRHNRPWLLSQPGPTLEESNSTTLQSLANDLLHHLLTALPIPKIDFALGVSLGAPPPSSPSQQQPTHLNAALRTRPLRPRRPLRRPPRAHTQEHRRHQHRDRADVGAMVCRLLVAPGELCRDAADARTDAHDDMGRVYGVLSGVEG</sequence>